<evidence type="ECO:0000256" key="3">
    <source>
        <dbReference type="ARBA" id="ARBA00022801"/>
    </source>
</evidence>
<dbReference type="Pfam" id="PF02245">
    <property type="entry name" value="Pur_DNA_glyco"/>
    <property type="match status" value="2"/>
</dbReference>
<keyword evidence="4 5" id="KW-0234">DNA repair</keyword>
<reference evidence="7" key="1">
    <citation type="submission" date="2020-10" db="EMBL/GenBank/DDBJ databases">
        <authorList>
            <person name="Gilroy R."/>
        </authorList>
    </citation>
    <scope>NUCLEOTIDE SEQUENCE</scope>
    <source>
        <strain evidence="7">ChiBcolR7-354</strain>
    </source>
</reference>
<dbReference type="Proteomes" id="UP000824262">
    <property type="component" value="Unassembled WGS sequence"/>
</dbReference>
<dbReference type="EC" id="3.2.2.-" evidence="5"/>
<reference evidence="7" key="2">
    <citation type="journal article" date="2021" name="PeerJ">
        <title>Extensive microbial diversity within the chicken gut microbiome revealed by metagenomics and culture.</title>
        <authorList>
            <person name="Gilroy R."/>
            <person name="Ravi A."/>
            <person name="Getino M."/>
            <person name="Pursley I."/>
            <person name="Horton D.L."/>
            <person name="Alikhan N.F."/>
            <person name="Baker D."/>
            <person name="Gharbi K."/>
            <person name="Hall N."/>
            <person name="Watson M."/>
            <person name="Adriaenssens E.M."/>
            <person name="Foster-Nyarko E."/>
            <person name="Jarju S."/>
            <person name="Secka A."/>
            <person name="Antonio M."/>
            <person name="Oren A."/>
            <person name="Chaudhuri R.R."/>
            <person name="La Ragione R."/>
            <person name="Hildebrand F."/>
            <person name="Pallen M.J."/>
        </authorList>
    </citation>
    <scope>NUCLEOTIDE SEQUENCE</scope>
    <source>
        <strain evidence="7">ChiBcolR7-354</strain>
    </source>
</reference>
<dbReference type="InterPro" id="IPR036995">
    <property type="entry name" value="MPG_sf"/>
</dbReference>
<evidence type="ECO:0000313" key="7">
    <source>
        <dbReference type="EMBL" id="HIQ79207.1"/>
    </source>
</evidence>
<proteinExistence type="inferred from homology"/>
<keyword evidence="6" id="KW-1133">Transmembrane helix</keyword>
<accession>A0A9D1CSU2</accession>
<organism evidence="7 8">
    <name type="scientific">Candidatus Scatomorpha intestinavium</name>
    <dbReference type="NCBI Taxonomy" id="2840922"/>
    <lineage>
        <taxon>Bacteria</taxon>
        <taxon>Bacillati</taxon>
        <taxon>Bacillota</taxon>
        <taxon>Clostridia</taxon>
        <taxon>Eubacteriales</taxon>
        <taxon>Candidatus Scatomorpha</taxon>
    </lineage>
</organism>
<evidence type="ECO:0000256" key="4">
    <source>
        <dbReference type="ARBA" id="ARBA00023204"/>
    </source>
</evidence>
<dbReference type="InterPro" id="IPR003180">
    <property type="entry name" value="MPG"/>
</dbReference>
<dbReference type="InterPro" id="IPR011034">
    <property type="entry name" value="Formyl_transferase-like_C_sf"/>
</dbReference>
<dbReference type="PANTHER" id="PTHR10429">
    <property type="entry name" value="DNA-3-METHYLADENINE GLYCOSYLASE"/>
    <property type="match status" value="1"/>
</dbReference>
<evidence type="ECO:0000256" key="2">
    <source>
        <dbReference type="ARBA" id="ARBA00022763"/>
    </source>
</evidence>
<keyword evidence="6" id="KW-0812">Transmembrane</keyword>
<evidence type="ECO:0000256" key="5">
    <source>
        <dbReference type="HAMAP-Rule" id="MF_00527"/>
    </source>
</evidence>
<comment type="similarity">
    <text evidence="1 5">Belongs to the DNA glycosylase MPG family.</text>
</comment>
<dbReference type="GO" id="GO:0006284">
    <property type="term" value="P:base-excision repair"/>
    <property type="evidence" value="ECO:0007669"/>
    <property type="project" value="InterPro"/>
</dbReference>
<dbReference type="SUPFAM" id="SSF50486">
    <property type="entry name" value="FMT C-terminal domain-like"/>
    <property type="match status" value="1"/>
</dbReference>
<protein>
    <recommendedName>
        <fullName evidence="5">Putative 3-methyladenine DNA glycosylase</fullName>
        <ecNumber evidence="5">3.2.2.-</ecNumber>
    </recommendedName>
</protein>
<dbReference type="NCBIfam" id="TIGR00567">
    <property type="entry name" value="3mg"/>
    <property type="match status" value="1"/>
</dbReference>
<dbReference type="EMBL" id="DVGA01000085">
    <property type="protein sequence ID" value="HIQ79207.1"/>
    <property type="molecule type" value="Genomic_DNA"/>
</dbReference>
<dbReference type="PANTHER" id="PTHR10429:SF0">
    <property type="entry name" value="DNA-3-METHYLADENINE GLYCOSYLASE"/>
    <property type="match status" value="1"/>
</dbReference>
<sequence>MRLEKDFFARDALTVAPELVGKTLVRVMPDGEIRKLVISETEAYMGEKDTACHAHRGRTKRNAPLYMAGGIFYIYLCYGIHWLLNTVTGAEGEPQGVLIRDCRGFEGPGKLTKQLSITGELNCADIASCPFLWIEDDGIKVDITTAPRVGIAYASPEDRARPWRFMEGK</sequence>
<dbReference type="AlphaFoldDB" id="A0A9D1CSU2"/>
<dbReference type="CDD" id="cd00540">
    <property type="entry name" value="AAG"/>
    <property type="match status" value="1"/>
</dbReference>
<evidence type="ECO:0000256" key="6">
    <source>
        <dbReference type="SAM" id="Phobius"/>
    </source>
</evidence>
<comment type="caution">
    <text evidence="7">The sequence shown here is derived from an EMBL/GenBank/DDBJ whole genome shotgun (WGS) entry which is preliminary data.</text>
</comment>
<evidence type="ECO:0000313" key="8">
    <source>
        <dbReference type="Proteomes" id="UP000824262"/>
    </source>
</evidence>
<dbReference type="HAMAP" id="MF_00527">
    <property type="entry name" value="3MGH"/>
    <property type="match status" value="1"/>
</dbReference>
<keyword evidence="2 5" id="KW-0227">DNA damage</keyword>
<gene>
    <name evidence="7" type="ORF">IAB77_08105</name>
</gene>
<dbReference type="GO" id="GO:0003677">
    <property type="term" value="F:DNA binding"/>
    <property type="evidence" value="ECO:0007669"/>
    <property type="project" value="InterPro"/>
</dbReference>
<keyword evidence="6" id="KW-0472">Membrane</keyword>
<name>A0A9D1CSU2_9FIRM</name>
<evidence type="ECO:0000256" key="1">
    <source>
        <dbReference type="ARBA" id="ARBA00009232"/>
    </source>
</evidence>
<dbReference type="Gene3D" id="3.10.300.10">
    <property type="entry name" value="Methylpurine-DNA glycosylase (MPG)"/>
    <property type="match status" value="2"/>
</dbReference>
<keyword evidence="3 5" id="KW-0378">Hydrolase</keyword>
<dbReference type="GO" id="GO:0003905">
    <property type="term" value="F:alkylbase DNA N-glycosylase activity"/>
    <property type="evidence" value="ECO:0007669"/>
    <property type="project" value="InterPro"/>
</dbReference>
<feature type="transmembrane region" description="Helical" evidence="6">
    <location>
        <begin position="65"/>
        <end position="84"/>
    </location>
</feature>